<gene>
    <name evidence="1" type="ORF">SVUK_LOCUS18581</name>
</gene>
<dbReference type="OrthoDB" id="5863389at2759"/>
<sequence>MVAIYAVVIIVGLYRIFAIVQNSEEGAVYEVTTRCYQKYWYQLTFQNFIYLLPILAQRCAPSFHAMGVYHFGDEGEWRYSMIPEVNVGCLVAPSHIRHLQNIWA</sequence>
<name>A0A3P7JRK7_STRVU</name>
<organism evidence="1 2">
    <name type="scientific">Strongylus vulgaris</name>
    <name type="common">Blood worm</name>
    <dbReference type="NCBI Taxonomy" id="40348"/>
    <lineage>
        <taxon>Eukaryota</taxon>
        <taxon>Metazoa</taxon>
        <taxon>Ecdysozoa</taxon>
        <taxon>Nematoda</taxon>
        <taxon>Chromadorea</taxon>
        <taxon>Rhabditida</taxon>
        <taxon>Rhabditina</taxon>
        <taxon>Rhabditomorpha</taxon>
        <taxon>Strongyloidea</taxon>
        <taxon>Strongylidae</taxon>
        <taxon>Strongylus</taxon>
    </lineage>
</organism>
<dbReference type="EMBL" id="UYYB01124057">
    <property type="protein sequence ID" value="VDM83583.1"/>
    <property type="molecule type" value="Genomic_DNA"/>
</dbReference>
<evidence type="ECO:0000313" key="2">
    <source>
        <dbReference type="Proteomes" id="UP000270094"/>
    </source>
</evidence>
<accession>A0A3P7JRK7</accession>
<evidence type="ECO:0000313" key="1">
    <source>
        <dbReference type="EMBL" id="VDM83583.1"/>
    </source>
</evidence>
<proteinExistence type="predicted"/>
<reference evidence="1 2" key="1">
    <citation type="submission" date="2018-11" db="EMBL/GenBank/DDBJ databases">
        <authorList>
            <consortium name="Pathogen Informatics"/>
        </authorList>
    </citation>
    <scope>NUCLEOTIDE SEQUENCE [LARGE SCALE GENOMIC DNA]</scope>
</reference>
<keyword evidence="2" id="KW-1185">Reference proteome</keyword>
<dbReference type="AlphaFoldDB" id="A0A3P7JRK7"/>
<protein>
    <submittedName>
        <fullName evidence="1">Uncharacterized protein</fullName>
    </submittedName>
</protein>
<dbReference type="Proteomes" id="UP000270094">
    <property type="component" value="Unassembled WGS sequence"/>
</dbReference>